<dbReference type="Proteomes" id="UP000332933">
    <property type="component" value="Unassembled WGS sequence"/>
</dbReference>
<dbReference type="PROSITE" id="PS00022">
    <property type="entry name" value="EGF_1"/>
    <property type="match status" value="2"/>
</dbReference>
<feature type="domain" description="EGF-like" evidence="6">
    <location>
        <begin position="73"/>
        <end position="106"/>
    </location>
</feature>
<feature type="domain" description="EGF-like" evidence="6">
    <location>
        <begin position="383"/>
        <end position="419"/>
    </location>
</feature>
<gene>
    <name evidence="8" type="primary">Aste57867_20230</name>
    <name evidence="7" type="ORF">As57867_020164</name>
    <name evidence="8" type="ORF">ASTE57867_20230</name>
</gene>
<dbReference type="PROSITE" id="PS50026">
    <property type="entry name" value="EGF_3"/>
    <property type="match status" value="3"/>
</dbReference>
<dbReference type="PANTHER" id="PTHR11219:SF69">
    <property type="entry name" value="TENEURIN-A"/>
    <property type="match status" value="1"/>
</dbReference>
<dbReference type="PRINTS" id="PR00011">
    <property type="entry name" value="EGFLAMININ"/>
</dbReference>
<feature type="domain" description="EGF-like" evidence="6">
    <location>
        <begin position="437"/>
        <end position="471"/>
    </location>
</feature>
<evidence type="ECO:0000256" key="2">
    <source>
        <dbReference type="ARBA" id="ARBA00022737"/>
    </source>
</evidence>
<dbReference type="PANTHER" id="PTHR11219">
    <property type="entry name" value="TENEURIN AND N-ACETYLGLUCOSAMINE-1-PHOSPHODIESTER ALPHA-N-ACETYLGLUCOSAMINIDASE"/>
    <property type="match status" value="1"/>
</dbReference>
<evidence type="ECO:0000256" key="1">
    <source>
        <dbReference type="ARBA" id="ARBA00022536"/>
    </source>
</evidence>
<protein>
    <submittedName>
        <fullName evidence="8">Aste57867_20230 protein</fullName>
    </submittedName>
</protein>
<feature type="disulfide bond" evidence="4">
    <location>
        <begin position="96"/>
        <end position="105"/>
    </location>
</feature>
<evidence type="ECO:0000256" key="4">
    <source>
        <dbReference type="PROSITE-ProRule" id="PRU00076"/>
    </source>
</evidence>
<evidence type="ECO:0000256" key="5">
    <source>
        <dbReference type="SAM" id="SignalP"/>
    </source>
</evidence>
<reference evidence="8 9" key="1">
    <citation type="submission" date="2019-03" db="EMBL/GenBank/DDBJ databases">
        <authorList>
            <person name="Gaulin E."/>
            <person name="Dumas B."/>
        </authorList>
    </citation>
    <scope>NUCLEOTIDE SEQUENCE [LARGE SCALE GENOMIC DNA]</scope>
    <source>
        <strain evidence="8">CBS 568.67</strain>
    </source>
</reference>
<keyword evidence="3 4" id="KW-1015">Disulfide bond</keyword>
<evidence type="ECO:0000256" key="3">
    <source>
        <dbReference type="ARBA" id="ARBA00023157"/>
    </source>
</evidence>
<comment type="caution">
    <text evidence="4">Lacks conserved residue(s) required for the propagation of feature annotation.</text>
</comment>
<organism evidence="8 9">
    <name type="scientific">Aphanomyces stellatus</name>
    <dbReference type="NCBI Taxonomy" id="120398"/>
    <lineage>
        <taxon>Eukaryota</taxon>
        <taxon>Sar</taxon>
        <taxon>Stramenopiles</taxon>
        <taxon>Oomycota</taxon>
        <taxon>Saprolegniomycetes</taxon>
        <taxon>Saprolegniales</taxon>
        <taxon>Verrucalvaceae</taxon>
        <taxon>Aphanomyces</taxon>
    </lineage>
</organism>
<keyword evidence="2" id="KW-0677">Repeat</keyword>
<name>A0A485LEI2_9STRA</name>
<evidence type="ECO:0000313" key="9">
    <source>
        <dbReference type="Proteomes" id="UP000332933"/>
    </source>
</evidence>
<keyword evidence="1 4" id="KW-0245">EGF-like domain</keyword>
<feature type="disulfide bond" evidence="4">
    <location>
        <begin position="409"/>
        <end position="418"/>
    </location>
</feature>
<dbReference type="EMBL" id="CAADRA010006783">
    <property type="protein sequence ID" value="VFT96922.1"/>
    <property type="molecule type" value="Genomic_DNA"/>
</dbReference>
<dbReference type="Gene3D" id="2.10.25.10">
    <property type="entry name" value="Laminin"/>
    <property type="match status" value="1"/>
</dbReference>
<evidence type="ECO:0000259" key="6">
    <source>
        <dbReference type="PROSITE" id="PS50026"/>
    </source>
</evidence>
<dbReference type="Pfam" id="PF23106">
    <property type="entry name" value="EGF_Teneurin"/>
    <property type="match status" value="1"/>
</dbReference>
<evidence type="ECO:0000313" key="8">
    <source>
        <dbReference type="EMBL" id="VFT96922.1"/>
    </source>
</evidence>
<keyword evidence="5" id="KW-0732">Signal</keyword>
<dbReference type="AlphaFoldDB" id="A0A485LEI2"/>
<dbReference type="InterPro" id="IPR051216">
    <property type="entry name" value="Teneurin"/>
</dbReference>
<proteinExistence type="predicted"/>
<dbReference type="PROSITE" id="PS01186">
    <property type="entry name" value="EGF_2"/>
    <property type="match status" value="3"/>
</dbReference>
<dbReference type="SMART" id="SM00181">
    <property type="entry name" value="EGF"/>
    <property type="match status" value="4"/>
</dbReference>
<evidence type="ECO:0000313" key="7">
    <source>
        <dbReference type="EMBL" id="KAF0688124.1"/>
    </source>
</evidence>
<accession>A0A485LEI2</accession>
<feature type="chain" id="PRO_5036355598" evidence="5">
    <location>
        <begin position="20"/>
        <end position="718"/>
    </location>
</feature>
<sequence>MRIEAALVAAASLAALVHAACPRAPASGLICNGRGDCTPLGECRCGASAFGFDCSQVRCPMGIAWSGDAVGVNQIHVPAECSNRGVCSRDAGQCVCDAGFTGVACDKLACPGDCSKSGLCVPMSQLALLRSPYGYVYNSIWDAQQIFGFVSSWMTTQHDISVVATCPNGDDPMTIGQVNEIQLIKCTATAGFFFVKFNGQTSGAIGATATTAQLTQILQVRRLTMVVDDALTRLQSVPPFGVIKVTYSFGTTVCDAAGRNIVSMEFRSNFGAYRSSSSSSKLIFSLIRQPSIVVVSLQNGNSTILGGSLVVASAGSAIGSTLSVTGTKEWLPCSNRGACDQRTGHCSCYVFPMPGFRSSDGYGNIGVQGDCGAPDNTNFYGGAISGCPGYIPCSGHGACSGTPSFLCTCAVGWYSGDCSLRDCPHGLSWFSLPTASNVAHTTWTTCSDAGTCDHTTGECLCTPPFGGAACEYMQCPKGADGAHDCSGHGVCLTLSALAEATTLDGVPAGYTYGAVANNASTWDATSIKGCKCDVGFTGHDCSLLTCPTGDDPLTLNQVNDIQRVTCTATSGVFQVVFRGATSTPIPYNAPSTVVQTALLAMTTITGVVVTFSQSGGGACVGGNAMTLEFTQNFGSLPRLMIIDQGLLRTGGLSQAGTTLVTKMQTGTKEDVVCSNHGTCDRATGVCACGLGFGSSDGNGNPGKRGDCGYVMPWQVVVA</sequence>
<feature type="disulfide bond" evidence="4">
    <location>
        <begin position="461"/>
        <end position="470"/>
    </location>
</feature>
<keyword evidence="9" id="KW-1185">Reference proteome</keyword>
<dbReference type="EMBL" id="VJMH01006760">
    <property type="protein sequence ID" value="KAF0688124.1"/>
    <property type="molecule type" value="Genomic_DNA"/>
</dbReference>
<reference evidence="7" key="2">
    <citation type="submission" date="2019-06" db="EMBL/GenBank/DDBJ databases">
        <title>Genomics analysis of Aphanomyces spp. identifies a new class of oomycete effector associated with host adaptation.</title>
        <authorList>
            <person name="Gaulin E."/>
        </authorList>
    </citation>
    <scope>NUCLEOTIDE SEQUENCE</scope>
    <source>
        <strain evidence="7">CBS 578.67</strain>
    </source>
</reference>
<dbReference type="OrthoDB" id="6130531at2759"/>
<feature type="signal peptide" evidence="5">
    <location>
        <begin position="1"/>
        <end position="19"/>
    </location>
</feature>
<dbReference type="InterPro" id="IPR000742">
    <property type="entry name" value="EGF"/>
</dbReference>